<organism evidence="3 4">
    <name type="scientific">Reticulomyxa filosa</name>
    <dbReference type="NCBI Taxonomy" id="46433"/>
    <lineage>
        <taxon>Eukaryota</taxon>
        <taxon>Sar</taxon>
        <taxon>Rhizaria</taxon>
        <taxon>Retaria</taxon>
        <taxon>Foraminifera</taxon>
        <taxon>Monothalamids</taxon>
        <taxon>Reticulomyxidae</taxon>
        <taxon>Reticulomyxa</taxon>
    </lineage>
</organism>
<keyword evidence="4" id="KW-1185">Reference proteome</keyword>
<keyword evidence="2" id="KW-0472">Membrane</keyword>
<dbReference type="Proteomes" id="UP000023152">
    <property type="component" value="Unassembled WGS sequence"/>
</dbReference>
<accession>X6P2U1</accession>
<sequence length="178" mass="20219">MTIEEKDKTKTSSTTPIMELFRTVKNPEEKQPEVKPETKSDDNTKPPEESQQKEPEKEQAPAPTKNAPPPKNNANIFDDVIAETMPFHSGFLLFLNYSLIIAKEHPIVATKPFLAHCLTLVLQKSENSKFDNDNVITKFWFVTGQFLFSQAASTLFILGCFLLYVEYNKEADFVCKAK</sequence>
<keyword evidence="2" id="KW-1133">Transmembrane helix</keyword>
<feature type="compositionally biased region" description="Basic and acidic residues" evidence="1">
    <location>
        <begin position="1"/>
        <end position="10"/>
    </location>
</feature>
<evidence type="ECO:0000256" key="2">
    <source>
        <dbReference type="SAM" id="Phobius"/>
    </source>
</evidence>
<evidence type="ECO:0000313" key="3">
    <source>
        <dbReference type="EMBL" id="ETO32453.1"/>
    </source>
</evidence>
<evidence type="ECO:0000256" key="1">
    <source>
        <dbReference type="SAM" id="MobiDB-lite"/>
    </source>
</evidence>
<dbReference type="EMBL" id="ASPP01004193">
    <property type="protein sequence ID" value="ETO32453.1"/>
    <property type="molecule type" value="Genomic_DNA"/>
</dbReference>
<keyword evidence="2" id="KW-0812">Transmembrane</keyword>
<feature type="transmembrane region" description="Helical" evidence="2">
    <location>
        <begin position="139"/>
        <end position="164"/>
    </location>
</feature>
<feature type="compositionally biased region" description="Basic and acidic residues" evidence="1">
    <location>
        <begin position="25"/>
        <end position="59"/>
    </location>
</feature>
<dbReference type="AlphaFoldDB" id="X6P2U1"/>
<proteinExistence type="predicted"/>
<protein>
    <submittedName>
        <fullName evidence="3">Uncharacterized protein</fullName>
    </submittedName>
</protein>
<reference evidence="3 4" key="1">
    <citation type="journal article" date="2013" name="Curr. Biol.">
        <title>The Genome of the Foraminiferan Reticulomyxa filosa.</title>
        <authorList>
            <person name="Glockner G."/>
            <person name="Hulsmann N."/>
            <person name="Schleicher M."/>
            <person name="Noegel A.A."/>
            <person name="Eichinger L."/>
            <person name="Gallinger C."/>
            <person name="Pawlowski J."/>
            <person name="Sierra R."/>
            <person name="Euteneuer U."/>
            <person name="Pillet L."/>
            <person name="Moustafa A."/>
            <person name="Platzer M."/>
            <person name="Groth M."/>
            <person name="Szafranski K."/>
            <person name="Schliwa M."/>
        </authorList>
    </citation>
    <scope>NUCLEOTIDE SEQUENCE [LARGE SCALE GENOMIC DNA]</scope>
</reference>
<comment type="caution">
    <text evidence="3">The sequence shown here is derived from an EMBL/GenBank/DDBJ whole genome shotgun (WGS) entry which is preliminary data.</text>
</comment>
<evidence type="ECO:0000313" key="4">
    <source>
        <dbReference type="Proteomes" id="UP000023152"/>
    </source>
</evidence>
<gene>
    <name evidence="3" type="ORF">RFI_04665</name>
</gene>
<name>X6P2U1_RETFI</name>
<feature type="region of interest" description="Disordered" evidence="1">
    <location>
        <begin position="1"/>
        <end position="74"/>
    </location>
</feature>